<dbReference type="CDD" id="cd12797">
    <property type="entry name" value="M23_peptidase"/>
    <property type="match status" value="1"/>
</dbReference>
<reference evidence="5" key="1">
    <citation type="submission" date="2011-12" db="EMBL/GenBank/DDBJ databases">
        <title>Complete sequence of Clostridium clariflavum DSM 19732.</title>
        <authorList>
            <consortium name="US DOE Joint Genome Institute"/>
            <person name="Lucas S."/>
            <person name="Han J."/>
            <person name="Lapidus A."/>
            <person name="Cheng J.-F."/>
            <person name="Goodwin L."/>
            <person name="Pitluck S."/>
            <person name="Peters L."/>
            <person name="Teshima H."/>
            <person name="Detter J.C."/>
            <person name="Han C."/>
            <person name="Tapia R."/>
            <person name="Land M."/>
            <person name="Hauser L."/>
            <person name="Kyrpides N."/>
            <person name="Ivanova N."/>
            <person name="Pagani I."/>
            <person name="Kitzmiller T."/>
            <person name="Lynd L."/>
            <person name="Izquierdo J."/>
            <person name="Woyke T."/>
        </authorList>
    </citation>
    <scope>NUCLEOTIDE SEQUENCE [LARGE SCALE GENOMIC DNA]</scope>
    <source>
        <strain evidence="5">DSM 19732 / NBRC 101661 / EBR45</strain>
    </source>
</reference>
<dbReference type="HOGENOM" id="CLU_029425_11_1_9"/>
<protein>
    <submittedName>
        <fullName evidence="4">Metalloendopeptidase-like membrane protein</fullName>
    </submittedName>
</protein>
<dbReference type="AlphaFoldDB" id="G8M1W7"/>
<keyword evidence="5" id="KW-1185">Reference proteome</keyword>
<feature type="transmembrane region" description="Helical" evidence="2">
    <location>
        <begin position="25"/>
        <end position="44"/>
    </location>
</feature>
<dbReference type="EMBL" id="CP003065">
    <property type="protein sequence ID" value="AEV67050.1"/>
    <property type="molecule type" value="Genomic_DNA"/>
</dbReference>
<dbReference type="InterPro" id="IPR016047">
    <property type="entry name" value="M23ase_b-sheet_dom"/>
</dbReference>
<proteinExistence type="predicted"/>
<dbReference type="GO" id="GO:0004222">
    <property type="term" value="F:metalloendopeptidase activity"/>
    <property type="evidence" value="ECO:0007669"/>
    <property type="project" value="TreeGrafter"/>
</dbReference>
<accession>G8M1W7</accession>
<dbReference type="KEGG" id="ccl:Clocl_0309"/>
<evidence type="ECO:0000313" key="4">
    <source>
        <dbReference type="EMBL" id="AEV67050.1"/>
    </source>
</evidence>
<feature type="region of interest" description="Disordered" evidence="1">
    <location>
        <begin position="92"/>
        <end position="156"/>
    </location>
</feature>
<evidence type="ECO:0000259" key="3">
    <source>
        <dbReference type="Pfam" id="PF01551"/>
    </source>
</evidence>
<name>G8M1W7_ACECE</name>
<organism evidence="4 5">
    <name type="scientific">Acetivibrio clariflavus (strain DSM 19732 / NBRC 101661 / EBR45)</name>
    <name type="common">Clostridium clariflavum</name>
    <dbReference type="NCBI Taxonomy" id="720554"/>
    <lineage>
        <taxon>Bacteria</taxon>
        <taxon>Bacillati</taxon>
        <taxon>Bacillota</taxon>
        <taxon>Clostridia</taxon>
        <taxon>Eubacteriales</taxon>
        <taxon>Oscillospiraceae</taxon>
        <taxon>Acetivibrio</taxon>
    </lineage>
</organism>
<dbReference type="PANTHER" id="PTHR21666">
    <property type="entry name" value="PEPTIDASE-RELATED"/>
    <property type="match status" value="1"/>
</dbReference>
<feature type="compositionally biased region" description="Polar residues" evidence="1">
    <location>
        <begin position="98"/>
        <end position="107"/>
    </location>
</feature>
<dbReference type="RefSeq" id="WP_014253682.1">
    <property type="nucleotide sequence ID" value="NC_016627.1"/>
</dbReference>
<dbReference type="PANTHER" id="PTHR21666:SF270">
    <property type="entry name" value="MUREIN HYDROLASE ACTIVATOR ENVC"/>
    <property type="match status" value="1"/>
</dbReference>
<dbReference type="Proteomes" id="UP000005435">
    <property type="component" value="Chromosome"/>
</dbReference>
<dbReference type="STRING" id="720554.Clocl_0309"/>
<dbReference type="SUPFAM" id="SSF51261">
    <property type="entry name" value="Duplicated hybrid motif"/>
    <property type="match status" value="1"/>
</dbReference>
<sequence length="297" mass="32205" precursor="true">MSFKKLFPERKKTQKKVLEFLDRKGFYIILTVCIAIMGVSAALITSKNISSSKNYADDGIAIDDLADDILSDESSISSALVPSDLEVINKTQTEESKQTSNSASNATPDKKDSKATPEPNKANTSKEPAKTAGPSNSNSNSKKTSANTAEEKTVSTADNKKFSMPVFGEISFEYAQDRLVYSKTLNEWRAHPGIDIKADRGTPVKVVADGVVTEIKNDPRLGVTIIVDHLNGIKTVYANLAKGDMVTPNQKVKQGEVIGAVGNTASFESAEPPHLHFEVLKNNKNVDPSDYLPKKAE</sequence>
<feature type="domain" description="M23ase beta-sheet core" evidence="3">
    <location>
        <begin position="190"/>
        <end position="288"/>
    </location>
</feature>
<dbReference type="Gene3D" id="2.70.70.10">
    <property type="entry name" value="Glucose Permease (Domain IIA)"/>
    <property type="match status" value="1"/>
</dbReference>
<evidence type="ECO:0000313" key="5">
    <source>
        <dbReference type="Proteomes" id="UP000005435"/>
    </source>
</evidence>
<reference evidence="4 5" key="2">
    <citation type="journal article" date="2012" name="Stand. Genomic Sci.">
        <title>Complete Genome Sequence of Clostridium clariflavum DSM 19732.</title>
        <authorList>
            <person name="Izquierdo J.A."/>
            <person name="Goodwin L."/>
            <person name="Davenport K.W."/>
            <person name="Teshima H."/>
            <person name="Bruce D."/>
            <person name="Detter C."/>
            <person name="Tapia R."/>
            <person name="Han S."/>
            <person name="Land M."/>
            <person name="Hauser L."/>
            <person name="Jeffries C.D."/>
            <person name="Han J."/>
            <person name="Pitluck S."/>
            <person name="Nolan M."/>
            <person name="Chen A."/>
            <person name="Huntemann M."/>
            <person name="Mavromatis K."/>
            <person name="Mikhailova N."/>
            <person name="Liolios K."/>
            <person name="Woyke T."/>
            <person name="Lynd L.R."/>
        </authorList>
    </citation>
    <scope>NUCLEOTIDE SEQUENCE [LARGE SCALE GENOMIC DNA]</scope>
    <source>
        <strain evidence="5">DSM 19732 / NBRC 101661 / EBR45</strain>
    </source>
</reference>
<dbReference type="InterPro" id="IPR011055">
    <property type="entry name" value="Dup_hybrid_motif"/>
</dbReference>
<evidence type="ECO:0000256" key="2">
    <source>
        <dbReference type="SAM" id="Phobius"/>
    </source>
</evidence>
<keyword evidence="2" id="KW-1133">Transmembrane helix</keyword>
<dbReference type="InterPro" id="IPR050570">
    <property type="entry name" value="Cell_wall_metabolism_enzyme"/>
</dbReference>
<feature type="compositionally biased region" description="Low complexity" evidence="1">
    <location>
        <begin position="135"/>
        <end position="148"/>
    </location>
</feature>
<gene>
    <name evidence="4" type="ordered locus">Clocl_0309</name>
</gene>
<evidence type="ECO:0000256" key="1">
    <source>
        <dbReference type="SAM" id="MobiDB-lite"/>
    </source>
</evidence>
<keyword evidence="2" id="KW-0812">Transmembrane</keyword>
<dbReference type="eggNOG" id="COG0739">
    <property type="taxonomic scope" value="Bacteria"/>
</dbReference>
<dbReference type="Pfam" id="PF01551">
    <property type="entry name" value="Peptidase_M23"/>
    <property type="match status" value="1"/>
</dbReference>
<keyword evidence="2" id="KW-0472">Membrane</keyword>